<evidence type="ECO:0000313" key="2">
    <source>
        <dbReference type="EMBL" id="GEO34888.1"/>
    </source>
</evidence>
<gene>
    <name evidence="2" type="ORF">CAE01nite_26130</name>
</gene>
<organism evidence="2 3">
    <name type="scientific">Cellulomonas aerilata</name>
    <dbReference type="NCBI Taxonomy" id="515326"/>
    <lineage>
        <taxon>Bacteria</taxon>
        <taxon>Bacillati</taxon>
        <taxon>Actinomycetota</taxon>
        <taxon>Actinomycetes</taxon>
        <taxon>Micrococcales</taxon>
        <taxon>Cellulomonadaceae</taxon>
        <taxon>Cellulomonas</taxon>
    </lineage>
</organism>
<dbReference type="Proteomes" id="UP000321181">
    <property type="component" value="Unassembled WGS sequence"/>
</dbReference>
<dbReference type="EMBL" id="BJYY01000016">
    <property type="protein sequence ID" value="GEO34888.1"/>
    <property type="molecule type" value="Genomic_DNA"/>
</dbReference>
<dbReference type="AlphaFoldDB" id="A0A512DEI9"/>
<dbReference type="RefSeq" id="WP_146905279.1">
    <property type="nucleotide sequence ID" value="NZ_BAAARM010000004.1"/>
</dbReference>
<dbReference type="OrthoDB" id="3257239at2"/>
<accession>A0A512DEI9</accession>
<evidence type="ECO:0000313" key="3">
    <source>
        <dbReference type="Proteomes" id="UP000321181"/>
    </source>
</evidence>
<dbReference type="SUPFAM" id="SSF82866">
    <property type="entry name" value="Multidrug efflux transporter AcrB transmembrane domain"/>
    <property type="match status" value="1"/>
</dbReference>
<feature type="transmembrane region" description="Helical" evidence="1">
    <location>
        <begin position="116"/>
        <end position="136"/>
    </location>
</feature>
<proteinExistence type="predicted"/>
<feature type="transmembrane region" description="Helical" evidence="1">
    <location>
        <begin position="9"/>
        <end position="28"/>
    </location>
</feature>
<dbReference type="Pfam" id="PF11377">
    <property type="entry name" value="DUF3180"/>
    <property type="match status" value="1"/>
</dbReference>
<name>A0A512DEI9_9CELL</name>
<feature type="transmembrane region" description="Helical" evidence="1">
    <location>
        <begin position="80"/>
        <end position="104"/>
    </location>
</feature>
<reference evidence="2 3" key="1">
    <citation type="submission" date="2019-07" db="EMBL/GenBank/DDBJ databases">
        <title>Whole genome shotgun sequence of Cellulomonas aerilata NBRC 106308.</title>
        <authorList>
            <person name="Hosoyama A."/>
            <person name="Uohara A."/>
            <person name="Ohji S."/>
            <person name="Ichikawa N."/>
        </authorList>
    </citation>
    <scope>NUCLEOTIDE SEQUENCE [LARGE SCALE GENOMIC DNA]</scope>
    <source>
        <strain evidence="2 3">NBRC 106308</strain>
    </source>
</reference>
<protein>
    <recommendedName>
        <fullName evidence="4">DUF3180 domain-containing protein</fullName>
    </recommendedName>
</protein>
<feature type="transmembrane region" description="Helical" evidence="1">
    <location>
        <begin position="40"/>
        <end position="59"/>
    </location>
</feature>
<keyword evidence="1" id="KW-0472">Membrane</keyword>
<keyword evidence="1" id="KW-1133">Transmembrane helix</keyword>
<keyword evidence="1" id="KW-0812">Transmembrane</keyword>
<dbReference type="InterPro" id="IPR021517">
    <property type="entry name" value="DUF3180"/>
</dbReference>
<evidence type="ECO:0008006" key="4">
    <source>
        <dbReference type="Google" id="ProtNLM"/>
    </source>
</evidence>
<keyword evidence="3" id="KW-1185">Reference proteome</keyword>
<sequence length="164" mass="17077">MGRTRWQTLLLVAVTITVLAWIVLWALQGQGITPPPVSPLVVAVLLVISAVVLRMGWAVRQFLRGKRPDLDPLRAARTAVLAKASCYTGASLVGWYAAQVLVVIGDLDIEPRRERAVAAAIAVAGAAVLAVVGLVVEHLCRVPPPPGDGAEQAAGPDATDPAAA</sequence>
<comment type="caution">
    <text evidence="2">The sequence shown here is derived from an EMBL/GenBank/DDBJ whole genome shotgun (WGS) entry which is preliminary data.</text>
</comment>
<evidence type="ECO:0000256" key="1">
    <source>
        <dbReference type="SAM" id="Phobius"/>
    </source>
</evidence>